<gene>
    <name evidence="3" type="ORF">TSOC_006907</name>
</gene>
<feature type="region of interest" description="Disordered" evidence="1">
    <location>
        <begin position="24"/>
        <end position="59"/>
    </location>
</feature>
<evidence type="ECO:0000259" key="2">
    <source>
        <dbReference type="PROSITE" id="PS51112"/>
    </source>
</evidence>
<feature type="domain" description="AMMECR1" evidence="2">
    <location>
        <begin position="1"/>
        <end position="171"/>
    </location>
</feature>
<evidence type="ECO:0000313" key="3">
    <source>
        <dbReference type="EMBL" id="PNH06690.1"/>
    </source>
</evidence>
<dbReference type="AlphaFoldDB" id="A0A2J8A2E6"/>
<organism evidence="3 4">
    <name type="scientific">Tetrabaena socialis</name>
    <dbReference type="NCBI Taxonomy" id="47790"/>
    <lineage>
        <taxon>Eukaryota</taxon>
        <taxon>Viridiplantae</taxon>
        <taxon>Chlorophyta</taxon>
        <taxon>core chlorophytes</taxon>
        <taxon>Chlorophyceae</taxon>
        <taxon>CS clade</taxon>
        <taxon>Chlamydomonadales</taxon>
        <taxon>Tetrabaenaceae</taxon>
        <taxon>Tetrabaena</taxon>
    </lineage>
</organism>
<dbReference type="Proteomes" id="UP000236333">
    <property type="component" value="Unassembled WGS sequence"/>
</dbReference>
<keyword evidence="4" id="KW-1185">Reference proteome</keyword>
<dbReference type="OrthoDB" id="24630at2759"/>
<feature type="compositionally biased region" description="Low complexity" evidence="1">
    <location>
        <begin position="24"/>
        <end position="49"/>
    </location>
</feature>
<name>A0A2J8A2E6_9CHLO</name>
<comment type="caution">
    <text evidence="3">The sequence shown here is derived from an EMBL/GenBank/DDBJ whole genome shotgun (WGS) entry which is preliminary data.</text>
</comment>
<proteinExistence type="predicted"/>
<dbReference type="Pfam" id="PF01871">
    <property type="entry name" value="AMMECR1"/>
    <property type="match status" value="1"/>
</dbReference>
<dbReference type="PROSITE" id="PS51112">
    <property type="entry name" value="AMMECR1"/>
    <property type="match status" value="1"/>
</dbReference>
<evidence type="ECO:0000256" key="1">
    <source>
        <dbReference type="SAM" id="MobiDB-lite"/>
    </source>
</evidence>
<dbReference type="PANTHER" id="PTHR13016">
    <property type="entry name" value="AMMECR1 HOMOLOG"/>
    <property type="match status" value="1"/>
</dbReference>
<protein>
    <recommendedName>
        <fullName evidence="2">AMMECR1 domain-containing protein</fullName>
    </recommendedName>
</protein>
<dbReference type="InterPro" id="IPR036071">
    <property type="entry name" value="AMMECR1_dom_sf"/>
</dbReference>
<dbReference type="InterPro" id="IPR002733">
    <property type="entry name" value="AMMECR1_domain"/>
</dbReference>
<sequence length="203" mass="20432">MAVLSHRAIARNGLWTPTFAVSSSATTSSSASSPPTSSRSSGISSTASSLGPTTSSAAPESTVYSRCCVSSRAQVSAAALKAAGRGSEAYAATLIIIRFADPEQRGVRRTATFLPDVAPEQGWDRAQAVDALVRKAGYAGPITAALREAICLERYQSTVAAITYEEYAAGLAAEEEAAGAGASGGEAVGAGASARAISLQVAA</sequence>
<reference evidence="3 4" key="1">
    <citation type="journal article" date="2017" name="Mol. Biol. Evol.">
        <title>The 4-celled Tetrabaena socialis nuclear genome reveals the essential components for genetic control of cell number at the origin of multicellularity in the volvocine lineage.</title>
        <authorList>
            <person name="Featherston J."/>
            <person name="Arakaki Y."/>
            <person name="Hanschen E.R."/>
            <person name="Ferris P.J."/>
            <person name="Michod R.E."/>
            <person name="Olson B.J.S.C."/>
            <person name="Nozaki H."/>
            <person name="Durand P.M."/>
        </authorList>
    </citation>
    <scope>NUCLEOTIDE SEQUENCE [LARGE SCALE GENOMIC DNA]</scope>
    <source>
        <strain evidence="3 4">NIES-571</strain>
    </source>
</reference>
<dbReference type="PANTHER" id="PTHR13016:SF0">
    <property type="entry name" value="AMME SYNDROME CANDIDATE GENE 1 PROTEIN"/>
    <property type="match status" value="1"/>
</dbReference>
<feature type="compositionally biased region" description="Polar residues" evidence="1">
    <location>
        <begin position="50"/>
        <end position="59"/>
    </location>
</feature>
<dbReference type="Gene3D" id="3.30.1490.150">
    <property type="entry name" value="Hypothetical protein ph0010, domain 2"/>
    <property type="match status" value="1"/>
</dbReference>
<dbReference type="InterPro" id="IPR023473">
    <property type="entry name" value="AMMECR1"/>
</dbReference>
<evidence type="ECO:0000313" key="4">
    <source>
        <dbReference type="Proteomes" id="UP000236333"/>
    </source>
</evidence>
<accession>A0A2J8A2E6</accession>
<dbReference type="EMBL" id="PGGS01000220">
    <property type="protein sequence ID" value="PNH06690.1"/>
    <property type="molecule type" value="Genomic_DNA"/>
</dbReference>
<dbReference type="SUPFAM" id="SSF143447">
    <property type="entry name" value="AMMECR1-like"/>
    <property type="match status" value="1"/>
</dbReference>